<dbReference type="EMBL" id="GL996510">
    <property type="protein sequence ID" value="EGV66689.1"/>
    <property type="molecule type" value="Genomic_DNA"/>
</dbReference>
<dbReference type="Proteomes" id="UP000000707">
    <property type="component" value="Unassembled WGS sequence"/>
</dbReference>
<gene>
    <name evidence="1" type="ORF">CANTEDRAFT_91857</name>
</gene>
<reference evidence="1 2" key="1">
    <citation type="journal article" date="2011" name="Proc. Natl. Acad. Sci. U.S.A.">
        <title>Comparative genomics of xylose-fermenting fungi for enhanced biofuel production.</title>
        <authorList>
            <person name="Wohlbach D.J."/>
            <person name="Kuo A."/>
            <person name="Sato T.K."/>
            <person name="Potts K.M."/>
            <person name="Salamov A.A."/>
            <person name="LaButti K.M."/>
            <person name="Sun H."/>
            <person name="Clum A."/>
            <person name="Pangilinan J.L."/>
            <person name="Lindquist E.A."/>
            <person name="Lucas S."/>
            <person name="Lapidus A."/>
            <person name="Jin M."/>
            <person name="Gunawan C."/>
            <person name="Balan V."/>
            <person name="Dale B.E."/>
            <person name="Jeffries T.W."/>
            <person name="Zinkel R."/>
            <person name="Barry K.W."/>
            <person name="Grigoriev I.V."/>
            <person name="Gasch A.P."/>
        </authorList>
    </citation>
    <scope>NUCLEOTIDE SEQUENCE [LARGE SCALE GENOMIC DNA]</scope>
    <source>
        <strain evidence="2">ATCC 10573 / BCRC 21748 / CBS 615 / JCM 9827 / NBRC 10315 / NRRL Y-1498 / VKM Y-70</strain>
    </source>
</reference>
<dbReference type="HOGENOM" id="CLU_387314_0_0_1"/>
<dbReference type="AlphaFoldDB" id="G3AX46"/>
<proteinExistence type="predicted"/>
<evidence type="ECO:0000313" key="2">
    <source>
        <dbReference type="Proteomes" id="UP000000707"/>
    </source>
</evidence>
<organism evidence="2">
    <name type="scientific">Candida tenuis (strain ATCC 10573 / BCRC 21748 / CBS 615 / JCM 9827 / NBRC 10315 / NRRL Y-1498 / VKM Y-70)</name>
    <name type="common">Yeast</name>
    <name type="synonym">Yamadazyma tenuis</name>
    <dbReference type="NCBI Taxonomy" id="590646"/>
    <lineage>
        <taxon>Eukaryota</taxon>
        <taxon>Fungi</taxon>
        <taxon>Dikarya</taxon>
        <taxon>Ascomycota</taxon>
        <taxon>Saccharomycotina</taxon>
        <taxon>Pichiomycetes</taxon>
        <taxon>Debaryomycetaceae</taxon>
        <taxon>Yamadazyma</taxon>
    </lineage>
</organism>
<dbReference type="OrthoDB" id="10654014at2759"/>
<protein>
    <submittedName>
        <fullName evidence="1">Uncharacterized protein</fullName>
    </submittedName>
</protein>
<dbReference type="GeneID" id="18250119"/>
<keyword evidence="2" id="KW-1185">Reference proteome</keyword>
<dbReference type="KEGG" id="cten:18250119"/>
<name>G3AX46_CANTC</name>
<accession>G3AX46</accession>
<sequence length="713" mass="81540">MTQLHRLCIGWGLRRGFSSIPSNSNQVISSILQLARVSPNHQWKQMVSTSDDLASLPKLEIPKPQKMHFRGSLHMDTPSEDTWSKICVYGVVNNLYLQETYKLGQKIIDFVPIAYRTLNNPHMSSKFDRSVTRDLMAWRPPPSWKKKFKESGIKTRPSVQHVIGFNFIQNPLSCLDNLFGSLGSDTAYNPDMTGFLGDILQELESLDGSQVALNPEYLFHQGTEFTLPPLGDASPVVTTLLVNSSVVGPRAREPLSTSMALEHYLTLVSRFGSSLYDILVRRSILVHSRGDHFSTLYYMLVSSEYVQFLVETSRVFNKLIESKQMVDSIIKNSARDLYHRQLGQYFAVLAFTKPQDTVDWCSTHVKNYIDIFDNLTDMEIKQFTKDFSTTLRFSSTSIDRVELESMRSYLKRIQVPEPPSQDQEECRAIAVDCVSVASYKATIVNSFEILTKRRTLVLQALEEYPGILSSLGRLVQINESEGIRQVTTMVSGMLQRPSEELDLTRTLGNFRFEDFGLLESEIPGASHLANLLAVNYHISRHYLKETECSPRERSKYCSIMQKYSQLGYSFYRYNVLLWLADSQLPIKTQIHLQQKLLSKTFKTLVYNNIKTPTDPVYMEMVKARASNRYIKLKLGQTGFDQYMGLLAITNQEEYVKKWINNCVAAIKQAPSATEFPQLLPQKPYDFVQTDTNPELDLEESFDFVLTGYYDSLE</sequence>
<evidence type="ECO:0000313" key="1">
    <source>
        <dbReference type="EMBL" id="EGV66689.1"/>
    </source>
</evidence>